<accession>X1ENA3</accession>
<dbReference type="EMBL" id="BARU01000532">
    <property type="protein sequence ID" value="GAH21835.1"/>
    <property type="molecule type" value="Genomic_DNA"/>
</dbReference>
<proteinExistence type="predicted"/>
<organism evidence="1">
    <name type="scientific">marine sediment metagenome</name>
    <dbReference type="NCBI Taxonomy" id="412755"/>
    <lineage>
        <taxon>unclassified sequences</taxon>
        <taxon>metagenomes</taxon>
        <taxon>ecological metagenomes</taxon>
    </lineage>
</organism>
<protein>
    <submittedName>
        <fullName evidence="1">Uncharacterized protein</fullName>
    </submittedName>
</protein>
<gene>
    <name evidence="1" type="ORF">S03H2_01739</name>
</gene>
<evidence type="ECO:0000313" key="1">
    <source>
        <dbReference type="EMBL" id="GAH21835.1"/>
    </source>
</evidence>
<name>X1ENA3_9ZZZZ</name>
<dbReference type="AlphaFoldDB" id="X1ENA3"/>
<sequence length="87" mass="9991">MRNLLGMIRCGALPRRTTGKNEVRKSMAKMKNMDVRIKWGAFEYKGSVDLLAFVMDILFERMPPDADYGKRVIEQQKEVSGCVEGYD</sequence>
<comment type="caution">
    <text evidence="1">The sequence shown here is derived from an EMBL/GenBank/DDBJ whole genome shotgun (WGS) entry which is preliminary data.</text>
</comment>
<reference evidence="1" key="1">
    <citation type="journal article" date="2014" name="Front. Microbiol.">
        <title>High frequency of phylogenetically diverse reductive dehalogenase-homologous genes in deep subseafloor sedimentary metagenomes.</title>
        <authorList>
            <person name="Kawai M."/>
            <person name="Futagami T."/>
            <person name="Toyoda A."/>
            <person name="Takaki Y."/>
            <person name="Nishi S."/>
            <person name="Hori S."/>
            <person name="Arai W."/>
            <person name="Tsubouchi T."/>
            <person name="Morono Y."/>
            <person name="Uchiyama I."/>
            <person name="Ito T."/>
            <person name="Fujiyama A."/>
            <person name="Inagaki F."/>
            <person name="Takami H."/>
        </authorList>
    </citation>
    <scope>NUCLEOTIDE SEQUENCE</scope>
    <source>
        <strain evidence="1">Expedition CK06-06</strain>
    </source>
</reference>